<dbReference type="Proteomes" id="UP001589568">
    <property type="component" value="Unassembled WGS sequence"/>
</dbReference>
<evidence type="ECO:0000313" key="3">
    <source>
        <dbReference type="EMBL" id="MFB9469926.1"/>
    </source>
</evidence>
<keyword evidence="4" id="KW-1185">Reference proteome</keyword>
<dbReference type="SMART" id="SM00829">
    <property type="entry name" value="PKS_ER"/>
    <property type="match status" value="1"/>
</dbReference>
<dbReference type="SUPFAM" id="SSF51735">
    <property type="entry name" value="NAD(P)-binding Rossmann-fold domains"/>
    <property type="match status" value="1"/>
</dbReference>
<feature type="domain" description="Enoyl reductase (ER)" evidence="2">
    <location>
        <begin position="10"/>
        <end position="308"/>
    </location>
</feature>
<protein>
    <submittedName>
        <fullName evidence="3">Zinc-binding alcohol dehydrogenase family protein</fullName>
    </submittedName>
</protein>
<sequence>MRAAVLHEHSAPPRYGEFGDPRPSGDAVVVDVEAAGLNHLDLAKASGTFYTGPPPLPSVVGSDGVGRLPDGRRVFFDTVVPPYGALAERVLVPSGALFDVADGIDGTLAAALGNSGLAAWLALEWRAGLRPGESVLVLGATGTVGTAAVQIARALGAGRVIAAARSSARLHHLNADAHVELTGDTDDVAAAMRAAAGGGVDVIIDPLWGPPALAAMGAARHGARLVQLGQQAATAIELPAPLVRSAALDIRGFAIFHAPADVRRDAYLRMTVLAASGGLTMDVQVVPLKDIAAAWERQRTGAGVKLVIACQ</sequence>
<dbReference type="InterPro" id="IPR051397">
    <property type="entry name" value="Zn-ADH-like_protein"/>
</dbReference>
<accession>A0ABV5NI55</accession>
<dbReference type="InterPro" id="IPR013149">
    <property type="entry name" value="ADH-like_C"/>
</dbReference>
<dbReference type="Pfam" id="PF00107">
    <property type="entry name" value="ADH_zinc_N"/>
    <property type="match status" value="1"/>
</dbReference>
<dbReference type="Gene3D" id="3.40.50.720">
    <property type="entry name" value="NAD(P)-binding Rossmann-like Domain"/>
    <property type="match status" value="1"/>
</dbReference>
<dbReference type="Gene3D" id="3.90.180.10">
    <property type="entry name" value="Medium-chain alcohol dehydrogenases, catalytic domain"/>
    <property type="match status" value="1"/>
</dbReference>
<gene>
    <name evidence="3" type="ORF">ACFFR3_10450</name>
</gene>
<reference evidence="3 4" key="1">
    <citation type="submission" date="2024-09" db="EMBL/GenBank/DDBJ databases">
        <authorList>
            <person name="Sun Q."/>
            <person name="Mori K."/>
        </authorList>
    </citation>
    <scope>NUCLEOTIDE SEQUENCE [LARGE SCALE GENOMIC DNA]</scope>
    <source>
        <strain evidence="3 4">JCM 3324</strain>
    </source>
</reference>
<dbReference type="SUPFAM" id="SSF50129">
    <property type="entry name" value="GroES-like"/>
    <property type="match status" value="1"/>
</dbReference>
<dbReference type="PANTHER" id="PTHR43677">
    <property type="entry name" value="SHORT-CHAIN DEHYDROGENASE/REDUCTASE"/>
    <property type="match status" value="1"/>
</dbReference>
<proteinExistence type="predicted"/>
<organism evidence="3 4">
    <name type="scientific">Nonomuraea salmonea</name>
    <dbReference type="NCBI Taxonomy" id="46181"/>
    <lineage>
        <taxon>Bacteria</taxon>
        <taxon>Bacillati</taxon>
        <taxon>Actinomycetota</taxon>
        <taxon>Actinomycetes</taxon>
        <taxon>Streptosporangiales</taxon>
        <taxon>Streptosporangiaceae</taxon>
        <taxon>Nonomuraea</taxon>
    </lineage>
</organism>
<dbReference type="InterPro" id="IPR020843">
    <property type="entry name" value="ER"/>
</dbReference>
<evidence type="ECO:0000259" key="2">
    <source>
        <dbReference type="SMART" id="SM00829"/>
    </source>
</evidence>
<dbReference type="PANTHER" id="PTHR43677:SF11">
    <property type="entry name" value="ZINC-CONTAINING ALCOHOL DEHYDROGENASE"/>
    <property type="match status" value="1"/>
</dbReference>
<dbReference type="InterPro" id="IPR011032">
    <property type="entry name" value="GroES-like_sf"/>
</dbReference>
<evidence type="ECO:0000313" key="4">
    <source>
        <dbReference type="Proteomes" id="UP001589568"/>
    </source>
</evidence>
<feature type="region of interest" description="Disordered" evidence="1">
    <location>
        <begin position="1"/>
        <end position="22"/>
    </location>
</feature>
<dbReference type="EMBL" id="JBHMCF010000010">
    <property type="protein sequence ID" value="MFB9469926.1"/>
    <property type="molecule type" value="Genomic_DNA"/>
</dbReference>
<comment type="caution">
    <text evidence="3">The sequence shown here is derived from an EMBL/GenBank/DDBJ whole genome shotgun (WGS) entry which is preliminary data.</text>
</comment>
<name>A0ABV5NI55_9ACTN</name>
<dbReference type="RefSeq" id="WP_379483014.1">
    <property type="nucleotide sequence ID" value="NZ_JBHMCF010000010.1"/>
</dbReference>
<evidence type="ECO:0000256" key="1">
    <source>
        <dbReference type="SAM" id="MobiDB-lite"/>
    </source>
</evidence>
<dbReference type="InterPro" id="IPR036291">
    <property type="entry name" value="NAD(P)-bd_dom_sf"/>
</dbReference>
<feature type="compositionally biased region" description="Basic and acidic residues" evidence="1">
    <location>
        <begin position="1"/>
        <end position="11"/>
    </location>
</feature>